<sequence>MYRLSGTLKGHEQDVKSVVAVDNDIIASGSRDSTLRVWTRGDKWSTTDPIIAYHAEGIKFINAVSYLDTHRVLASAGQEGIVYLTDISTIGTEQEPSAALIGHSMNICSLTYNQDTLVSSSWDGTAIVWDLESSSPRHTLTGHEGSVWDAIALGNDEYLTCSADRSIRRWSGSKQIATYLGHTDVVRKLLILPGGSKFASCSNDGSIIIWDLNHGVQIKKLLGHESFIYDLASLPNGDIVSAGEDRTVRIWSTDDASSAVQAITLPSVSVWCVDTLPNGDIVAGGSDKVLRVFTSNPSRYAEVSEIQQLSDDVKGSTIAEQTMNELKRTDIPGYDALTRPGKQEGSTIMVKNPTGVIEAHQWSSGEWVKIGDVVGSGGGSGSGSGSKVEYLGQQYDFVFDVDIEDGAPPLKLPYNANDNPYEAADKFLSENELPASYKDEVVNFIMKNTEGIELGGNNNTAISSSAPSNDPYSDSYQRKKQQTSSLKVIPQLGYVFFNEYKADQLIRGLTKLNSEQGPELQLTEIELSNASESLKALTSKKALALITDVVPKIMQWTESSRLIGYDILRVSVQKVTTVDILQSTTAAEVISSSISSGLSNISETTLPLFMMLLKLLSNLVGTTLLFQLYFTSNEGGKAEFSEDFVKLLQSLADIVGNTLTTVRTHKHFTATTSALSTFILNMSVLQLKNSTLTSTMAGPMVDFTNSVGPLLAEASSESAYRLVIGYANYQYAKVAFDAPWLGTVKSLYVDKSVESRFVDVLQDIKGMQK</sequence>
<feature type="repeat" description="WD" evidence="5">
    <location>
        <begin position="221"/>
        <end position="261"/>
    </location>
</feature>
<keyword evidence="10" id="KW-1185">Reference proteome</keyword>
<evidence type="ECO:0000313" key="10">
    <source>
        <dbReference type="Proteomes" id="UP001497600"/>
    </source>
</evidence>
<dbReference type="InterPro" id="IPR001680">
    <property type="entry name" value="WD40_rpt"/>
</dbReference>
<dbReference type="InterPro" id="IPR011989">
    <property type="entry name" value="ARM-like"/>
</dbReference>
<dbReference type="InterPro" id="IPR013535">
    <property type="entry name" value="PUL_dom"/>
</dbReference>
<evidence type="ECO:0000256" key="3">
    <source>
        <dbReference type="ARBA" id="ARBA00022574"/>
    </source>
</evidence>
<dbReference type="EMBL" id="OZ004253">
    <property type="protein sequence ID" value="CAK7893615.1"/>
    <property type="molecule type" value="Genomic_DNA"/>
</dbReference>
<comment type="subcellular location">
    <subcellularLocation>
        <location evidence="1">Cytoplasm</location>
    </subcellularLocation>
</comment>
<evidence type="ECO:0000256" key="5">
    <source>
        <dbReference type="PROSITE-ProRule" id="PRU00221"/>
    </source>
</evidence>
<feature type="domain" description="PUL" evidence="8">
    <location>
        <begin position="487"/>
        <end position="767"/>
    </location>
</feature>
<dbReference type="PROSITE" id="PS51394">
    <property type="entry name" value="PFU"/>
    <property type="match status" value="1"/>
</dbReference>
<dbReference type="Gene3D" id="3.10.20.870">
    <property type="entry name" value="PFU (PLAA family ubiquitin binding), C-terminal domain"/>
    <property type="match status" value="1"/>
</dbReference>
<dbReference type="Pfam" id="PF09070">
    <property type="entry name" value="PFU"/>
    <property type="match status" value="1"/>
</dbReference>
<feature type="compositionally biased region" description="Polar residues" evidence="6">
    <location>
        <begin position="456"/>
        <end position="475"/>
    </location>
</feature>
<dbReference type="Pfam" id="PF00400">
    <property type="entry name" value="WD40"/>
    <property type="match status" value="6"/>
</dbReference>
<dbReference type="PROSITE" id="PS50082">
    <property type="entry name" value="WD_REPEATS_2"/>
    <property type="match status" value="4"/>
</dbReference>
<evidence type="ECO:0000256" key="4">
    <source>
        <dbReference type="ARBA" id="ARBA00022737"/>
    </source>
</evidence>
<dbReference type="InterPro" id="IPR019775">
    <property type="entry name" value="WD40_repeat_CS"/>
</dbReference>
<dbReference type="PANTHER" id="PTHR19849:SF0">
    <property type="entry name" value="PHOSPHOLIPASE A-2-ACTIVATING PROTEIN"/>
    <property type="match status" value="1"/>
</dbReference>
<protein>
    <submittedName>
        <fullName evidence="9">Protein Doa1p</fullName>
    </submittedName>
</protein>
<dbReference type="Gene3D" id="1.25.10.10">
    <property type="entry name" value="Leucine-rich Repeat Variant"/>
    <property type="match status" value="1"/>
</dbReference>
<reference evidence="9 10" key="1">
    <citation type="submission" date="2024-01" db="EMBL/GenBank/DDBJ databases">
        <authorList>
            <consortium name="Genoscope - CEA"/>
            <person name="William W."/>
        </authorList>
    </citation>
    <scope>NUCLEOTIDE SEQUENCE [LARGE SCALE GENOMIC DNA]</scope>
    <source>
        <strain evidence="9 10">29B2s-10</strain>
    </source>
</reference>
<dbReference type="Proteomes" id="UP001497600">
    <property type="component" value="Chromosome A"/>
</dbReference>
<keyword evidence="3 5" id="KW-0853">WD repeat</keyword>
<dbReference type="InterPro" id="IPR036322">
    <property type="entry name" value="WD40_repeat_dom_sf"/>
</dbReference>
<dbReference type="InterPro" id="IPR015943">
    <property type="entry name" value="WD40/YVTN_repeat-like_dom_sf"/>
</dbReference>
<dbReference type="InterPro" id="IPR020472">
    <property type="entry name" value="WD40_PAC1"/>
</dbReference>
<dbReference type="PROSITE" id="PS00678">
    <property type="entry name" value="WD_REPEATS_1"/>
    <property type="match status" value="1"/>
</dbReference>
<evidence type="ECO:0000313" key="9">
    <source>
        <dbReference type="EMBL" id="CAK7893615.1"/>
    </source>
</evidence>
<dbReference type="InterPro" id="IPR038122">
    <property type="entry name" value="PFU_sf"/>
</dbReference>
<name>A0ABP0E646_9ASCO</name>
<dbReference type="PRINTS" id="PR00320">
    <property type="entry name" value="GPROTEINBRPT"/>
</dbReference>
<dbReference type="SUPFAM" id="SSF50978">
    <property type="entry name" value="WD40 repeat-like"/>
    <property type="match status" value="1"/>
</dbReference>
<dbReference type="SMART" id="SM00320">
    <property type="entry name" value="WD40"/>
    <property type="match status" value="7"/>
</dbReference>
<feature type="region of interest" description="Disordered" evidence="6">
    <location>
        <begin position="456"/>
        <end position="480"/>
    </location>
</feature>
<feature type="repeat" description="WD" evidence="5">
    <location>
        <begin position="100"/>
        <end position="139"/>
    </location>
</feature>
<evidence type="ECO:0000256" key="2">
    <source>
        <dbReference type="ARBA" id="ARBA00022490"/>
    </source>
</evidence>
<gene>
    <name evidence="9" type="primary">DOA1</name>
    <name evidence="9" type="ORF">CAAN4_A08086</name>
</gene>
<dbReference type="CDD" id="cd00200">
    <property type="entry name" value="WD40"/>
    <property type="match status" value="1"/>
</dbReference>
<feature type="domain" description="PFU" evidence="7">
    <location>
        <begin position="359"/>
        <end position="459"/>
    </location>
</feature>
<keyword evidence="4" id="KW-0677">Repeat</keyword>
<dbReference type="InterPro" id="IPR015155">
    <property type="entry name" value="PFU"/>
</dbReference>
<organism evidence="9 10">
    <name type="scientific">[Candida] anglica</name>
    <dbReference type="NCBI Taxonomy" id="148631"/>
    <lineage>
        <taxon>Eukaryota</taxon>
        <taxon>Fungi</taxon>
        <taxon>Dikarya</taxon>
        <taxon>Ascomycota</taxon>
        <taxon>Saccharomycotina</taxon>
        <taxon>Pichiomycetes</taxon>
        <taxon>Debaryomycetaceae</taxon>
        <taxon>Kurtzmaniella</taxon>
    </lineage>
</organism>
<proteinExistence type="predicted"/>
<keyword evidence="2" id="KW-0963">Cytoplasm</keyword>
<dbReference type="PROSITE" id="PS51396">
    <property type="entry name" value="PUL"/>
    <property type="match status" value="1"/>
</dbReference>
<accession>A0ABP0E646</accession>
<dbReference type="Pfam" id="PF08324">
    <property type="entry name" value="PUL"/>
    <property type="match status" value="1"/>
</dbReference>
<feature type="repeat" description="WD" evidence="5">
    <location>
        <begin position="8"/>
        <end position="38"/>
    </location>
</feature>
<dbReference type="Gene3D" id="2.130.10.10">
    <property type="entry name" value="YVTN repeat-like/Quinoprotein amine dehydrogenase"/>
    <property type="match status" value="1"/>
</dbReference>
<evidence type="ECO:0000259" key="8">
    <source>
        <dbReference type="PROSITE" id="PS51396"/>
    </source>
</evidence>
<feature type="repeat" description="WD" evidence="5">
    <location>
        <begin position="179"/>
        <end position="220"/>
    </location>
</feature>
<dbReference type="PANTHER" id="PTHR19849">
    <property type="entry name" value="PHOSPHOLIPASE A-2-ACTIVATING PROTEIN"/>
    <property type="match status" value="1"/>
</dbReference>
<evidence type="ECO:0000256" key="1">
    <source>
        <dbReference type="ARBA" id="ARBA00004496"/>
    </source>
</evidence>
<evidence type="ECO:0000256" key="6">
    <source>
        <dbReference type="SAM" id="MobiDB-lite"/>
    </source>
</evidence>
<dbReference type="PROSITE" id="PS50294">
    <property type="entry name" value="WD_REPEATS_REGION"/>
    <property type="match status" value="4"/>
</dbReference>
<evidence type="ECO:0000259" key="7">
    <source>
        <dbReference type="PROSITE" id="PS51394"/>
    </source>
</evidence>